<feature type="chain" id="PRO_5031548441" evidence="3">
    <location>
        <begin position="24"/>
        <end position="531"/>
    </location>
</feature>
<evidence type="ECO:0000259" key="4">
    <source>
        <dbReference type="Pfam" id="PF00496"/>
    </source>
</evidence>
<reference evidence="6" key="1">
    <citation type="journal article" date="2020" name="MBio">
        <title>Horizontal gene transfer to a defensive symbiont with a reduced genome amongst a multipartite beetle microbiome.</title>
        <authorList>
            <person name="Waterworth S.C."/>
            <person name="Florez L.V."/>
            <person name="Rees E.R."/>
            <person name="Hertweck C."/>
            <person name="Kaltenpoth M."/>
            <person name="Kwan J.C."/>
        </authorList>
    </citation>
    <scope>NUCLEOTIDE SEQUENCE [LARGE SCALE GENOMIC DNA]</scope>
</reference>
<dbReference type="PANTHER" id="PTHR30290">
    <property type="entry name" value="PERIPLASMIC BINDING COMPONENT OF ABC TRANSPORTER"/>
    <property type="match status" value="1"/>
</dbReference>
<dbReference type="AlphaFoldDB" id="A0A7V8FPE1"/>
<dbReference type="Gene3D" id="3.90.76.10">
    <property type="entry name" value="Dipeptide-binding Protein, Domain 1"/>
    <property type="match status" value="1"/>
</dbReference>
<dbReference type="GO" id="GO:1904680">
    <property type="term" value="F:peptide transmembrane transporter activity"/>
    <property type="evidence" value="ECO:0007669"/>
    <property type="project" value="TreeGrafter"/>
</dbReference>
<feature type="domain" description="Solute-binding protein family 5" evidence="4">
    <location>
        <begin position="76"/>
        <end position="445"/>
    </location>
</feature>
<gene>
    <name evidence="5" type="primary">appA_8</name>
    <name evidence="5" type="ORF">GAK30_01678</name>
</gene>
<comment type="similarity">
    <text evidence="1">Belongs to the bacterial solute-binding protein 5 family.</text>
</comment>
<dbReference type="CDD" id="cd08517">
    <property type="entry name" value="PBP2_NikA_DppA_OppA_like_13"/>
    <property type="match status" value="1"/>
</dbReference>
<keyword evidence="2 3" id="KW-0732">Signal</keyword>
<dbReference type="PIRSF" id="PIRSF002741">
    <property type="entry name" value="MppA"/>
    <property type="match status" value="1"/>
</dbReference>
<evidence type="ECO:0000256" key="3">
    <source>
        <dbReference type="SAM" id="SignalP"/>
    </source>
</evidence>
<accession>A0A7V8FPE1</accession>
<organism evidence="5 6">
    <name type="scientific">Paracidovorax wautersii</name>
    <dbReference type="NCBI Taxonomy" id="1177982"/>
    <lineage>
        <taxon>Bacteria</taxon>
        <taxon>Pseudomonadati</taxon>
        <taxon>Pseudomonadota</taxon>
        <taxon>Betaproteobacteria</taxon>
        <taxon>Burkholderiales</taxon>
        <taxon>Comamonadaceae</taxon>
        <taxon>Paracidovorax</taxon>
    </lineage>
</organism>
<name>A0A7V8FPE1_9BURK</name>
<comment type="caution">
    <text evidence="5">The sequence shown here is derived from an EMBL/GenBank/DDBJ whole genome shotgun (WGS) entry which is preliminary data.</text>
</comment>
<feature type="signal peptide" evidence="3">
    <location>
        <begin position="1"/>
        <end position="23"/>
    </location>
</feature>
<evidence type="ECO:0000313" key="5">
    <source>
        <dbReference type="EMBL" id="KAF1021618.1"/>
    </source>
</evidence>
<dbReference type="InterPro" id="IPR000914">
    <property type="entry name" value="SBP_5_dom"/>
</dbReference>
<dbReference type="Gene3D" id="3.40.190.10">
    <property type="entry name" value="Periplasmic binding protein-like II"/>
    <property type="match status" value="1"/>
</dbReference>
<evidence type="ECO:0000256" key="1">
    <source>
        <dbReference type="ARBA" id="ARBA00005695"/>
    </source>
</evidence>
<dbReference type="InterPro" id="IPR039424">
    <property type="entry name" value="SBP_5"/>
</dbReference>
<evidence type="ECO:0000313" key="6">
    <source>
        <dbReference type="Proteomes" id="UP000461670"/>
    </source>
</evidence>
<sequence>MPSTSIRSRTRAALAALPLAAQAQPAEQPRRGGTLHAVVQPEPSVLTTAFNNSFPIGVVSTNIYDGLLSFDERQQPRPALATKWGTSADGKTITFHLRPGVKWHDGQPFTSADVKFSALEIWKKTHPRGRNTFAAVDDVLTPDPLTAVFKLKHPSLVIFSSLNANEGQILPRHLYEGQDVQTNPANNKPVGTGPFRFKEWRKGQYIELERNPDYWDAGKPYLDRLIFRVIPDAASRAAALETGDVQYAPFDPVPLADVERLRDNPTLAISTDGYAWQSAYVFIEFNLRNPILKDLRVRQAIAHAIDRQKLVDVVWYGLGKPATGPTPSTLTRFYTRDGVPQYAFDPAQAERLLDQAGYPRKAGGVRFALNQEYQNFNETFKNNAEFIRQDLKRIGIDVTVNNRDIAGHLKRVYTDYDFDLNSGRWVPTLDPEVGGFRHYWSKSQAQGVPWTNASGYANPAMDQLIESIRVEPDAARRTQLFHQFQRLAQTDLPVLPLFEQQNFTVYSKRLHGLSRAPDAALASLKNAWLSD</sequence>
<dbReference type="EMBL" id="WNDQ01000019">
    <property type="protein sequence ID" value="KAF1021618.1"/>
    <property type="molecule type" value="Genomic_DNA"/>
</dbReference>
<dbReference type="Proteomes" id="UP000461670">
    <property type="component" value="Unassembled WGS sequence"/>
</dbReference>
<dbReference type="SUPFAM" id="SSF53850">
    <property type="entry name" value="Periplasmic binding protein-like II"/>
    <property type="match status" value="1"/>
</dbReference>
<dbReference type="PANTHER" id="PTHR30290:SF38">
    <property type="entry name" value="D,D-DIPEPTIDE-BINDING PERIPLASMIC PROTEIN DDPA-RELATED"/>
    <property type="match status" value="1"/>
</dbReference>
<dbReference type="InterPro" id="IPR030678">
    <property type="entry name" value="Peptide/Ni-bd"/>
</dbReference>
<dbReference type="GO" id="GO:0030288">
    <property type="term" value="C:outer membrane-bounded periplasmic space"/>
    <property type="evidence" value="ECO:0007669"/>
    <property type="project" value="UniProtKB-ARBA"/>
</dbReference>
<evidence type="ECO:0000256" key="2">
    <source>
        <dbReference type="ARBA" id="ARBA00022729"/>
    </source>
</evidence>
<dbReference type="Pfam" id="PF00496">
    <property type="entry name" value="SBP_bac_5"/>
    <property type="match status" value="1"/>
</dbReference>
<proteinExistence type="inferred from homology"/>
<dbReference type="GO" id="GO:0015833">
    <property type="term" value="P:peptide transport"/>
    <property type="evidence" value="ECO:0007669"/>
    <property type="project" value="TreeGrafter"/>
</dbReference>
<protein>
    <submittedName>
        <fullName evidence="5">Oligopeptide-binding protein AppA</fullName>
    </submittedName>
</protein>
<dbReference type="GO" id="GO:0043190">
    <property type="term" value="C:ATP-binding cassette (ABC) transporter complex"/>
    <property type="evidence" value="ECO:0007669"/>
    <property type="project" value="InterPro"/>
</dbReference>
<dbReference type="Gene3D" id="3.10.105.10">
    <property type="entry name" value="Dipeptide-binding Protein, Domain 3"/>
    <property type="match status" value="1"/>
</dbReference>